<accession>A0A5J4WGX2</accession>
<evidence type="ECO:0000313" key="3">
    <source>
        <dbReference type="Proteomes" id="UP000324800"/>
    </source>
</evidence>
<dbReference type="Proteomes" id="UP000324800">
    <property type="component" value="Unassembled WGS sequence"/>
</dbReference>
<evidence type="ECO:0000313" key="2">
    <source>
        <dbReference type="EMBL" id="KAA6394270.1"/>
    </source>
</evidence>
<protein>
    <submittedName>
        <fullName evidence="2">Uncharacterized protein</fullName>
    </submittedName>
</protein>
<keyword evidence="1" id="KW-0472">Membrane</keyword>
<dbReference type="Gene3D" id="3.40.50.1240">
    <property type="entry name" value="Phosphoglycerate mutase-like"/>
    <property type="match status" value="1"/>
</dbReference>
<dbReference type="SUPFAM" id="SSF53254">
    <property type="entry name" value="Phosphoglycerate mutase-like"/>
    <property type="match status" value="1"/>
</dbReference>
<reference evidence="2 3" key="1">
    <citation type="submission" date="2019-03" db="EMBL/GenBank/DDBJ databases">
        <title>Single cell metagenomics reveals metabolic interactions within the superorganism composed of flagellate Streblomastix strix and complex community of Bacteroidetes bacteria on its surface.</title>
        <authorList>
            <person name="Treitli S.C."/>
            <person name="Kolisko M."/>
            <person name="Husnik F."/>
            <person name="Keeling P."/>
            <person name="Hampl V."/>
        </authorList>
    </citation>
    <scope>NUCLEOTIDE SEQUENCE [LARGE SCALE GENOMIC DNA]</scope>
    <source>
        <strain evidence="2">ST1C</strain>
    </source>
</reference>
<sequence length="155" mass="17838">MSAQANLQGLFEDQFKKQPYPVFPIHSWSQETDYLLKAGSLCQDPIDKILSKIYEQDEYKEKEKDNQDLLNKLQQTGDFKQPIFLTNISKVADPLLCAIHHNYSQFALIILSITLTLLLFVTLGLSAYTCRLQKKNKIYNPISFVGDLNSDSFWV</sequence>
<organism evidence="2 3">
    <name type="scientific">Streblomastix strix</name>
    <dbReference type="NCBI Taxonomy" id="222440"/>
    <lineage>
        <taxon>Eukaryota</taxon>
        <taxon>Metamonada</taxon>
        <taxon>Preaxostyla</taxon>
        <taxon>Oxymonadida</taxon>
        <taxon>Streblomastigidae</taxon>
        <taxon>Streblomastix</taxon>
    </lineage>
</organism>
<comment type="caution">
    <text evidence="2">The sequence shown here is derived from an EMBL/GenBank/DDBJ whole genome shotgun (WGS) entry which is preliminary data.</text>
</comment>
<name>A0A5J4WGX2_9EUKA</name>
<dbReference type="InterPro" id="IPR029033">
    <property type="entry name" value="His_PPase_superfam"/>
</dbReference>
<dbReference type="EMBL" id="SNRW01001990">
    <property type="protein sequence ID" value="KAA6394270.1"/>
    <property type="molecule type" value="Genomic_DNA"/>
</dbReference>
<evidence type="ECO:0000256" key="1">
    <source>
        <dbReference type="SAM" id="Phobius"/>
    </source>
</evidence>
<feature type="transmembrane region" description="Helical" evidence="1">
    <location>
        <begin position="106"/>
        <end position="128"/>
    </location>
</feature>
<keyword evidence="1" id="KW-0812">Transmembrane</keyword>
<gene>
    <name evidence="2" type="ORF">EZS28_010206</name>
</gene>
<proteinExistence type="predicted"/>
<keyword evidence="1" id="KW-1133">Transmembrane helix</keyword>
<dbReference type="AlphaFoldDB" id="A0A5J4WGX2"/>